<comment type="caution">
    <text evidence="1">The sequence shown here is derived from an EMBL/GenBank/DDBJ whole genome shotgun (WGS) entry which is preliminary data.</text>
</comment>
<dbReference type="STRING" id="5627.A0A1C7LYC6"/>
<dbReference type="GO" id="GO:0051118">
    <property type="term" value="F:glucan endo-1,3-alpha-glucosidase activity"/>
    <property type="evidence" value="ECO:0007669"/>
    <property type="project" value="InterPro"/>
</dbReference>
<dbReference type="Gene3D" id="3.20.20.80">
    <property type="entry name" value="Glycosidases"/>
    <property type="match status" value="1"/>
</dbReference>
<organism evidence="1 2">
    <name type="scientific">Grifola frondosa</name>
    <name type="common">Maitake</name>
    <name type="synonym">Polyporus frondosus</name>
    <dbReference type="NCBI Taxonomy" id="5627"/>
    <lineage>
        <taxon>Eukaryota</taxon>
        <taxon>Fungi</taxon>
        <taxon>Dikarya</taxon>
        <taxon>Basidiomycota</taxon>
        <taxon>Agaricomycotina</taxon>
        <taxon>Agaricomycetes</taxon>
        <taxon>Polyporales</taxon>
        <taxon>Grifolaceae</taxon>
        <taxon>Grifola</taxon>
    </lineage>
</organism>
<dbReference type="InterPro" id="IPR005197">
    <property type="entry name" value="Glyco_hydro_71"/>
</dbReference>
<dbReference type="EMBL" id="LUGG01000015">
    <property type="protein sequence ID" value="OBZ69458.1"/>
    <property type="molecule type" value="Genomic_DNA"/>
</dbReference>
<reference evidence="1 2" key="1">
    <citation type="submission" date="2016-03" db="EMBL/GenBank/DDBJ databases">
        <title>Whole genome sequencing of Grifola frondosa 9006-11.</title>
        <authorList>
            <person name="Min B."/>
            <person name="Park H."/>
            <person name="Kim J.-G."/>
            <person name="Cho H."/>
            <person name="Oh Y.-L."/>
            <person name="Kong W.-S."/>
            <person name="Choi I.-G."/>
        </authorList>
    </citation>
    <scope>NUCLEOTIDE SEQUENCE [LARGE SCALE GENOMIC DNA]</scope>
    <source>
        <strain evidence="1 2">9006-11</strain>
    </source>
</reference>
<sequence length="437" mass="50124">MAENWTTLHAPRKRKWVVAHFMVGNTFPYRMEDWINDIRMAHAHGIDGFALNVGREDWQRHRVSDCYEAALQAEVPFKLFLSFDMTSIPASCQGDICVLNDYVAAFAKHPSQLLYEGKALVSTFAGKNSLFGFSNLSAAWRYAKAVLEQTAPIHLVPSFFINPGRYPEIHAMDGYFNWNGSWPLHLTPRSPRDEIECPRLDTDYHHLHHLGGRTFMAAVSPWFFTHYGIDSWNKNWVYRGDDWLFVRRWEQLIAMRERVDIVQIISWNDYGESHYIGPIKGAQPNSEAWVDGFPHEAWLHLNGYYAKAFKDGRYPKIEGDRIYMWSRPHLKEARAPDTVPRPDNWELADDAFWVVVFAVAPATIRLSTSDEDHAQSVAVQAGVSKLSHRMVAGDSMKGQLFRAGVLVTECAPSSDDFCFREHPQVYNFNAYVAMSSV</sequence>
<name>A0A1C7LYC6_GRIFR</name>
<accession>A0A1C7LYC6</accession>
<keyword evidence="2" id="KW-1185">Reference proteome</keyword>
<dbReference type="CDD" id="cd11577">
    <property type="entry name" value="GH71"/>
    <property type="match status" value="1"/>
</dbReference>
<dbReference type="Pfam" id="PF03659">
    <property type="entry name" value="Glyco_hydro_71"/>
    <property type="match status" value="1"/>
</dbReference>
<evidence type="ECO:0000313" key="2">
    <source>
        <dbReference type="Proteomes" id="UP000092993"/>
    </source>
</evidence>
<dbReference type="OMA" id="FNWNGSW"/>
<dbReference type="Proteomes" id="UP000092993">
    <property type="component" value="Unassembled WGS sequence"/>
</dbReference>
<protein>
    <submittedName>
        <fullName evidence="1">Glucan endo-1,3-alpha-glucosidase agn1</fullName>
    </submittedName>
</protein>
<dbReference type="AlphaFoldDB" id="A0A1C7LYC6"/>
<evidence type="ECO:0000313" key="1">
    <source>
        <dbReference type="EMBL" id="OBZ69458.1"/>
    </source>
</evidence>
<gene>
    <name evidence="1" type="primary">agn1_0</name>
    <name evidence="1" type="ORF">A0H81_10120</name>
</gene>
<dbReference type="OrthoDB" id="3257981at2759"/>
<proteinExistence type="predicted"/>